<comment type="caution">
    <text evidence="3">The sequence shown here is derived from an EMBL/GenBank/DDBJ whole genome shotgun (WGS) entry which is preliminary data.</text>
</comment>
<dbReference type="PROSITE" id="PS50164">
    <property type="entry name" value="GIY_YIG"/>
    <property type="match status" value="1"/>
</dbReference>
<reference evidence="3 4" key="1">
    <citation type="journal article" date="2015" name="Genome Announc.">
        <title>Expanding the biotechnology potential of lactobacilli through comparative genomics of 213 strains and associated genera.</title>
        <authorList>
            <person name="Sun Z."/>
            <person name="Harris H.M."/>
            <person name="McCann A."/>
            <person name="Guo C."/>
            <person name="Argimon S."/>
            <person name="Zhang W."/>
            <person name="Yang X."/>
            <person name="Jeffery I.B."/>
            <person name="Cooney J.C."/>
            <person name="Kagawa T.F."/>
            <person name="Liu W."/>
            <person name="Song Y."/>
            <person name="Salvetti E."/>
            <person name="Wrobel A."/>
            <person name="Rasinkangas P."/>
            <person name="Parkhill J."/>
            <person name="Rea M.C."/>
            <person name="O'Sullivan O."/>
            <person name="Ritari J."/>
            <person name="Douillard F.P."/>
            <person name="Paul Ross R."/>
            <person name="Yang R."/>
            <person name="Briner A.E."/>
            <person name="Felis G.E."/>
            <person name="de Vos W.M."/>
            <person name="Barrangou R."/>
            <person name="Klaenhammer T.R."/>
            <person name="Caufield P.W."/>
            <person name="Cui Y."/>
            <person name="Zhang H."/>
            <person name="O'Toole P.W."/>
        </authorList>
    </citation>
    <scope>NUCLEOTIDE SEQUENCE [LARGE SCALE GENOMIC DNA]</scope>
    <source>
        <strain evidence="3 4">DSM 6035</strain>
    </source>
</reference>
<comment type="similarity">
    <text evidence="1">Belongs to the UPF0213 family.</text>
</comment>
<evidence type="ECO:0000313" key="3">
    <source>
        <dbReference type="EMBL" id="KRM25120.1"/>
    </source>
</evidence>
<evidence type="ECO:0000256" key="1">
    <source>
        <dbReference type="ARBA" id="ARBA00007435"/>
    </source>
</evidence>
<dbReference type="PATRIC" id="fig|1423782.4.peg.1060"/>
<dbReference type="CDD" id="cd10456">
    <property type="entry name" value="GIY-YIG_UPF0213"/>
    <property type="match status" value="1"/>
</dbReference>
<dbReference type="EMBL" id="AZGM01000137">
    <property type="protein sequence ID" value="KRM25120.1"/>
    <property type="molecule type" value="Genomic_DNA"/>
</dbReference>
<name>A0A0R1X4Q6_9LACO</name>
<dbReference type="SUPFAM" id="SSF82771">
    <property type="entry name" value="GIY-YIG endonuclease"/>
    <property type="match status" value="1"/>
</dbReference>
<sequence length="106" mass="12696">MAKNKPYYIYVLYCADDSLYCGFTDNVQRRFDQHQAYKGAKYTRVKSRHPLRLIYHQKFNSKNAALSAEYHFKHQPRWKKDRFLKAHGIDVAHYFALNHQSAKRKG</sequence>
<protein>
    <recommendedName>
        <fullName evidence="2">GIY-YIG domain-containing protein</fullName>
    </recommendedName>
</protein>
<gene>
    <name evidence="3" type="ORF">FD32_GL001017</name>
</gene>
<evidence type="ECO:0000259" key="2">
    <source>
        <dbReference type="PROSITE" id="PS50164"/>
    </source>
</evidence>
<dbReference type="InterPro" id="IPR050190">
    <property type="entry name" value="UPF0213_domain"/>
</dbReference>
<dbReference type="InterPro" id="IPR035901">
    <property type="entry name" value="GIY-YIG_endonuc_sf"/>
</dbReference>
<dbReference type="STRING" id="1423782.FD32_GL001017"/>
<proteinExistence type="inferred from homology"/>
<dbReference type="OrthoDB" id="9807770at2"/>
<organism evidence="3 4">
    <name type="scientific">Limosilactobacillus panis DSM 6035</name>
    <dbReference type="NCBI Taxonomy" id="1423782"/>
    <lineage>
        <taxon>Bacteria</taxon>
        <taxon>Bacillati</taxon>
        <taxon>Bacillota</taxon>
        <taxon>Bacilli</taxon>
        <taxon>Lactobacillales</taxon>
        <taxon>Lactobacillaceae</taxon>
        <taxon>Limosilactobacillus</taxon>
    </lineage>
</organism>
<keyword evidence="4" id="KW-1185">Reference proteome</keyword>
<accession>A0A0R1X4Q6</accession>
<dbReference type="AlphaFoldDB" id="A0A0R1X4Q6"/>
<evidence type="ECO:0000313" key="4">
    <source>
        <dbReference type="Proteomes" id="UP000051412"/>
    </source>
</evidence>
<dbReference type="InterPro" id="IPR000305">
    <property type="entry name" value="GIY-YIG_endonuc"/>
</dbReference>
<dbReference type="PANTHER" id="PTHR34477:SF1">
    <property type="entry name" value="UPF0213 PROTEIN YHBQ"/>
    <property type="match status" value="1"/>
</dbReference>
<dbReference type="Pfam" id="PF01541">
    <property type="entry name" value="GIY-YIG"/>
    <property type="match status" value="1"/>
</dbReference>
<feature type="domain" description="GIY-YIG" evidence="2">
    <location>
        <begin position="5"/>
        <end position="82"/>
    </location>
</feature>
<dbReference type="Gene3D" id="3.40.1440.10">
    <property type="entry name" value="GIY-YIG endonuclease"/>
    <property type="match status" value="1"/>
</dbReference>
<dbReference type="PANTHER" id="PTHR34477">
    <property type="entry name" value="UPF0213 PROTEIN YHBQ"/>
    <property type="match status" value="1"/>
</dbReference>
<dbReference type="Proteomes" id="UP000051412">
    <property type="component" value="Unassembled WGS sequence"/>
</dbReference>
<dbReference type="RefSeq" id="WP_047769119.1">
    <property type="nucleotide sequence ID" value="NZ_AZGM01000137.1"/>
</dbReference>